<sequence length="160" mass="18417">MKNRFYILIALIALLSSCKNEDELSPSKAVLGVYQKVDVDFNDELSLFRTFELKAGNKVVFQGFFREKGESEILGYQFYFEGTYTLEDDVVVMDYENTFVLSDPDITYVPKEELPQIERDFTLDDRYKVSEDYQELSYICPPNAFCAPPVPFVKVPPISG</sequence>
<proteinExistence type="predicted"/>
<dbReference type="Proteomes" id="UP000588604">
    <property type="component" value="Unassembled WGS sequence"/>
</dbReference>
<dbReference type="PROSITE" id="PS51257">
    <property type="entry name" value="PROKAR_LIPOPROTEIN"/>
    <property type="match status" value="1"/>
</dbReference>
<comment type="caution">
    <text evidence="1">The sequence shown here is derived from an EMBL/GenBank/DDBJ whole genome shotgun (WGS) entry which is preliminary data.</text>
</comment>
<organism evidence="1 2">
    <name type="scientific">Algoriphagus iocasae</name>
    <dbReference type="NCBI Taxonomy" id="1836499"/>
    <lineage>
        <taxon>Bacteria</taxon>
        <taxon>Pseudomonadati</taxon>
        <taxon>Bacteroidota</taxon>
        <taxon>Cytophagia</taxon>
        <taxon>Cytophagales</taxon>
        <taxon>Cyclobacteriaceae</taxon>
        <taxon>Algoriphagus</taxon>
    </lineage>
</organism>
<dbReference type="RefSeq" id="WP_184496823.1">
    <property type="nucleotide sequence ID" value="NZ_JACIJO010000003.1"/>
</dbReference>
<reference evidence="1 2" key="1">
    <citation type="submission" date="2020-08" db="EMBL/GenBank/DDBJ databases">
        <title>Genomic Encyclopedia of Type Strains, Phase IV (KMG-IV): sequencing the most valuable type-strain genomes for metagenomic binning, comparative biology and taxonomic classification.</title>
        <authorList>
            <person name="Goeker M."/>
        </authorList>
    </citation>
    <scope>NUCLEOTIDE SEQUENCE [LARGE SCALE GENOMIC DNA]</scope>
    <source>
        <strain evidence="1 2">DSM 102044</strain>
    </source>
</reference>
<name>A0A841MVK4_9BACT</name>
<keyword evidence="2" id="KW-1185">Reference proteome</keyword>
<evidence type="ECO:0000313" key="1">
    <source>
        <dbReference type="EMBL" id="MBB6328096.1"/>
    </source>
</evidence>
<accession>A0A841MVK4</accession>
<dbReference type="EMBL" id="JACIJO010000003">
    <property type="protein sequence ID" value="MBB6328096.1"/>
    <property type="molecule type" value="Genomic_DNA"/>
</dbReference>
<protein>
    <submittedName>
        <fullName evidence="1">Uncharacterized protein</fullName>
    </submittedName>
</protein>
<evidence type="ECO:0000313" key="2">
    <source>
        <dbReference type="Proteomes" id="UP000588604"/>
    </source>
</evidence>
<dbReference type="AlphaFoldDB" id="A0A841MVK4"/>
<gene>
    <name evidence="1" type="ORF">FHS59_003739</name>
</gene>